<keyword evidence="3 6" id="KW-1133">Transmembrane helix</keyword>
<feature type="transmembrane region" description="Helical" evidence="6">
    <location>
        <begin position="375"/>
        <end position="394"/>
    </location>
</feature>
<feature type="transmembrane region" description="Helical" evidence="6">
    <location>
        <begin position="180"/>
        <end position="200"/>
    </location>
</feature>
<dbReference type="OrthoDB" id="448280at2759"/>
<dbReference type="GO" id="GO:0005385">
    <property type="term" value="F:zinc ion transmembrane transporter activity"/>
    <property type="evidence" value="ECO:0007669"/>
    <property type="project" value="TreeGrafter"/>
</dbReference>
<evidence type="ECO:0000256" key="5">
    <source>
        <dbReference type="SAM" id="MobiDB-lite"/>
    </source>
</evidence>
<evidence type="ECO:0000256" key="6">
    <source>
        <dbReference type="SAM" id="Phobius"/>
    </source>
</evidence>
<dbReference type="EMBL" id="DF196776">
    <property type="protein sequence ID" value="GAC74316.1"/>
    <property type="molecule type" value="Genomic_DNA"/>
</dbReference>
<feature type="compositionally biased region" description="Basic residues" evidence="5">
    <location>
        <begin position="14"/>
        <end position="25"/>
    </location>
</feature>
<dbReference type="Pfam" id="PF02535">
    <property type="entry name" value="Zip"/>
    <property type="match status" value="1"/>
</dbReference>
<keyword evidence="2 6" id="KW-0812">Transmembrane</keyword>
<feature type="transmembrane region" description="Helical" evidence="6">
    <location>
        <begin position="140"/>
        <end position="160"/>
    </location>
</feature>
<feature type="region of interest" description="Disordered" evidence="5">
    <location>
        <begin position="1"/>
        <end position="34"/>
    </location>
</feature>
<evidence type="ECO:0000256" key="1">
    <source>
        <dbReference type="ARBA" id="ARBA00004141"/>
    </source>
</evidence>
<feature type="transmembrane region" description="Helical" evidence="6">
    <location>
        <begin position="313"/>
        <end position="333"/>
    </location>
</feature>
<evidence type="ECO:0000256" key="2">
    <source>
        <dbReference type="ARBA" id="ARBA00022692"/>
    </source>
</evidence>
<feature type="transmembrane region" description="Helical" evidence="6">
    <location>
        <begin position="446"/>
        <end position="462"/>
    </location>
</feature>
<dbReference type="AlphaFoldDB" id="M9LPX7"/>
<dbReference type="STRING" id="1151754.M9LPX7"/>
<feature type="transmembrane region" description="Helical" evidence="6">
    <location>
        <begin position="80"/>
        <end position="103"/>
    </location>
</feature>
<keyword evidence="4 6" id="KW-0472">Membrane</keyword>
<sequence>MPVDADPLNTPAQVRRHRSFAHSRPRTTGGPDRSATTTMLLVLVAASLAPTVLAINGRPDDSALPEECRRRGAGNESYTLSLHIAAIFVVFVSSSIGIVLPFVPLWLKSRPIPAANDEDDQHTHAHGHASGLPRTWWDELFFIGKCFGAGVILATAFVHLTYEAFIQLSSPCLNLVYSPMAPAISMASLFAIFLVDMLLMRHIHRSRKAMDELKARRAKDKAHLESLTLLSIRPIDSPAPVDVDMAMLHNASSLPTSQAVVSGKTPDGSSRADGAKPLDADMLNERLRRTEMIEQEEKLADAKLRQRAKELDVMIIEGGIVFHSVMVGLGLGTASDAGFVPYFIAIVFHQMFDGFAIGTRMAALDFVGRRRKQAAMFLAYAFVTPVGIALGTGVRTVFEPNNPSTIIAIGVLDSISAGVLLYGALVDLLAKEFLFGPMLDASDRRLAVALASLLFGAGVMSLCTRPARVHDRIAPGAGLTLRTAFCARARRIIRPYLRPEQAEIRRGAKLACAAEPKREL</sequence>
<evidence type="ECO:0000313" key="8">
    <source>
        <dbReference type="Proteomes" id="UP000011976"/>
    </source>
</evidence>
<accession>M9LPX7</accession>
<dbReference type="PANTHER" id="PTHR11040">
    <property type="entry name" value="ZINC/IRON TRANSPORTER"/>
    <property type="match status" value="1"/>
</dbReference>
<dbReference type="InterPro" id="IPR003689">
    <property type="entry name" value="ZIP"/>
</dbReference>
<comment type="subcellular location">
    <subcellularLocation>
        <location evidence="1">Membrane</location>
        <topology evidence="1">Multi-pass membrane protein</topology>
    </subcellularLocation>
</comment>
<dbReference type="PANTHER" id="PTHR11040:SF44">
    <property type="entry name" value="PROTEIN ZNTC-RELATED"/>
    <property type="match status" value="1"/>
</dbReference>
<proteinExistence type="predicted"/>
<evidence type="ECO:0000256" key="4">
    <source>
        <dbReference type="ARBA" id="ARBA00023136"/>
    </source>
</evidence>
<feature type="transmembrane region" description="Helical" evidence="6">
    <location>
        <begin position="339"/>
        <end position="363"/>
    </location>
</feature>
<evidence type="ECO:0000313" key="7">
    <source>
        <dbReference type="EMBL" id="GAC74316.1"/>
    </source>
</evidence>
<reference evidence="8" key="1">
    <citation type="journal article" date="2013" name="Genome Announc.">
        <title>Genome sequence of the basidiomycetous yeast Pseudozyma antarctica T-34, a producer of the glycolipid biosurfactants mannosylerythritol lipids.</title>
        <authorList>
            <person name="Morita T."/>
            <person name="Koike H."/>
            <person name="Koyama Y."/>
            <person name="Hagiwara H."/>
            <person name="Ito E."/>
            <person name="Fukuoka T."/>
            <person name="Imura T."/>
            <person name="Machida M."/>
            <person name="Kitamoto D."/>
        </authorList>
    </citation>
    <scope>NUCLEOTIDE SEQUENCE [LARGE SCALE GENOMIC DNA]</scope>
    <source>
        <strain evidence="8">T-34</strain>
    </source>
</reference>
<gene>
    <name evidence="7" type="ORF">PANT_10d00123</name>
</gene>
<feature type="transmembrane region" description="Helical" evidence="6">
    <location>
        <begin position="406"/>
        <end position="425"/>
    </location>
</feature>
<dbReference type="GO" id="GO:0005886">
    <property type="term" value="C:plasma membrane"/>
    <property type="evidence" value="ECO:0007669"/>
    <property type="project" value="TreeGrafter"/>
</dbReference>
<name>M9LPX7_PSEA3</name>
<organism evidence="7 8">
    <name type="scientific">Pseudozyma antarctica (strain T-34)</name>
    <name type="common">Yeast</name>
    <name type="synonym">Candida antarctica</name>
    <dbReference type="NCBI Taxonomy" id="1151754"/>
    <lineage>
        <taxon>Eukaryota</taxon>
        <taxon>Fungi</taxon>
        <taxon>Dikarya</taxon>
        <taxon>Basidiomycota</taxon>
        <taxon>Ustilaginomycotina</taxon>
        <taxon>Ustilaginomycetes</taxon>
        <taxon>Ustilaginales</taxon>
        <taxon>Ustilaginaceae</taxon>
        <taxon>Moesziomyces</taxon>
    </lineage>
</organism>
<protein>
    <submittedName>
        <fullName evidence="7">Methylenetetrahydrofolate dehydrogenase</fullName>
    </submittedName>
</protein>
<evidence type="ECO:0000256" key="3">
    <source>
        <dbReference type="ARBA" id="ARBA00022989"/>
    </source>
</evidence>
<dbReference type="Proteomes" id="UP000011976">
    <property type="component" value="Unassembled WGS sequence"/>
</dbReference>